<evidence type="ECO:0000313" key="2">
    <source>
        <dbReference type="Proteomes" id="UP000288669"/>
    </source>
</evidence>
<dbReference type="OrthoDB" id="395750at2"/>
<reference evidence="1 2" key="1">
    <citation type="submission" date="2017-05" db="EMBL/GenBank/DDBJ databases">
        <title>Vagococcus spp. assemblies.</title>
        <authorList>
            <person name="Gulvik C.A."/>
        </authorList>
    </citation>
    <scope>NUCLEOTIDE SEQUENCE [LARGE SCALE GENOMIC DNA]</scope>
    <source>
        <strain evidence="1 2">DSM 24756</strain>
    </source>
</reference>
<proteinExistence type="predicted"/>
<dbReference type="RefSeq" id="WP_126823037.1">
    <property type="nucleotide sequence ID" value="NZ_JBHLWU010000001.1"/>
</dbReference>
<keyword evidence="2" id="KW-1185">Reference proteome</keyword>
<dbReference type="AlphaFoldDB" id="A0A430AK59"/>
<protein>
    <submittedName>
        <fullName evidence="1">Phage portal protein</fullName>
    </submittedName>
</protein>
<gene>
    <name evidence="1" type="ORF">CBF30_04150</name>
</gene>
<comment type="caution">
    <text evidence="1">The sequence shown here is derived from an EMBL/GenBank/DDBJ whole genome shotgun (WGS) entry which is preliminary data.</text>
</comment>
<accession>A0A430AK59</accession>
<name>A0A430AK59_9ENTE</name>
<sequence length="378" mass="43312">MSKFTSWFDIYKKNSELETLMGLEFFEDSSNRPYIKRMAIDTCINFVARTISQSEFRLMNDGVVDRSAWHYKLNVRPNTDQSATTFWQKVIYNLLFDNEVLIVMSDTDDLLIADSYTRNELALYEDTFEGVSVKGYMFNRKFRMNEVIFLEYNNEDLERYVSGLFADYGELFGRMMDASLRNNQIRGTVEVSAVNGTDEQKTTALQKFIDKVFESFKKSVAIVPMTKGLSYNEIQTGNSKQSFDEIQNAKSAMISEVAKILGIPPALVHGEMADLESNKQSYVEFCINPLLKKIEDELNAKMLEPVEYQKGKQFEVVGINKPDPFKDSEKIDKVISSGFMNINEARKEYGLPPREGGDVYVITKNYTESSNLKGGEEE</sequence>
<dbReference type="EMBL" id="NGJZ01000001">
    <property type="protein sequence ID" value="RSU08439.1"/>
    <property type="molecule type" value="Genomic_DNA"/>
</dbReference>
<dbReference type="InterPro" id="IPR006427">
    <property type="entry name" value="Portal_HK97"/>
</dbReference>
<dbReference type="NCBIfam" id="TIGR01537">
    <property type="entry name" value="portal_HK97"/>
    <property type="match status" value="1"/>
</dbReference>
<dbReference type="InterPro" id="IPR006944">
    <property type="entry name" value="Phage/GTA_portal"/>
</dbReference>
<dbReference type="Proteomes" id="UP000288669">
    <property type="component" value="Unassembled WGS sequence"/>
</dbReference>
<evidence type="ECO:0000313" key="1">
    <source>
        <dbReference type="EMBL" id="RSU08439.1"/>
    </source>
</evidence>
<dbReference type="Pfam" id="PF04860">
    <property type="entry name" value="Phage_portal"/>
    <property type="match status" value="1"/>
</dbReference>
<organism evidence="1 2">
    <name type="scientific">Vagococcus entomophilus</name>
    <dbReference type="NCBI Taxonomy" id="1160095"/>
    <lineage>
        <taxon>Bacteria</taxon>
        <taxon>Bacillati</taxon>
        <taxon>Bacillota</taxon>
        <taxon>Bacilli</taxon>
        <taxon>Lactobacillales</taxon>
        <taxon>Enterococcaceae</taxon>
        <taxon>Vagococcus</taxon>
    </lineage>
</organism>